<feature type="non-terminal residue" evidence="1">
    <location>
        <position position="34"/>
    </location>
</feature>
<protein>
    <submittedName>
        <fullName evidence="1">Uncharacterized protein</fullName>
    </submittedName>
</protein>
<organism evidence="1">
    <name type="scientific">human gut metagenome</name>
    <dbReference type="NCBI Taxonomy" id="408170"/>
    <lineage>
        <taxon>unclassified sequences</taxon>
        <taxon>metagenomes</taxon>
        <taxon>organismal metagenomes</taxon>
    </lineage>
</organism>
<comment type="caution">
    <text evidence="1">The sequence shown here is derived from an EMBL/GenBank/DDBJ whole genome shotgun (WGS) entry which is preliminary data.</text>
</comment>
<evidence type="ECO:0000313" key="1">
    <source>
        <dbReference type="EMBL" id="EKC56891.1"/>
    </source>
</evidence>
<sequence>MKEIYKDYLFEKHILVSDEEKEEKLQLNTSGKAR</sequence>
<gene>
    <name evidence="1" type="ORF">OBE_10827</name>
</gene>
<dbReference type="AlphaFoldDB" id="K1TCD7"/>
<proteinExistence type="predicted"/>
<name>K1TCD7_9ZZZZ</name>
<reference evidence="1" key="1">
    <citation type="journal article" date="2013" name="Environ. Microbiol.">
        <title>Microbiota from the distal guts of lean and obese adolescents exhibit partial functional redundancy besides clear differences in community structure.</title>
        <authorList>
            <person name="Ferrer M."/>
            <person name="Ruiz A."/>
            <person name="Lanza F."/>
            <person name="Haange S.B."/>
            <person name="Oberbach A."/>
            <person name="Till H."/>
            <person name="Bargiela R."/>
            <person name="Campoy C."/>
            <person name="Segura M.T."/>
            <person name="Richter M."/>
            <person name="von Bergen M."/>
            <person name="Seifert J."/>
            <person name="Suarez A."/>
        </authorList>
    </citation>
    <scope>NUCLEOTIDE SEQUENCE</scope>
</reference>
<accession>K1TCD7</accession>
<dbReference type="EMBL" id="AJWZ01007440">
    <property type="protein sequence ID" value="EKC56891.1"/>
    <property type="molecule type" value="Genomic_DNA"/>
</dbReference>